<dbReference type="eggNOG" id="COG1086">
    <property type="taxonomic scope" value="Bacteria"/>
</dbReference>
<dbReference type="STRING" id="574375.AZF08_17765"/>
<name>A0A073KA32_9BACI</name>
<evidence type="ECO:0000313" key="3">
    <source>
        <dbReference type="EMBL" id="KEK23381.1"/>
    </source>
</evidence>
<evidence type="ECO:0000256" key="1">
    <source>
        <dbReference type="ARBA" id="ARBA00007430"/>
    </source>
</evidence>
<dbReference type="Gene3D" id="3.40.50.720">
    <property type="entry name" value="NAD(P)-binding Rossmann-like Domain"/>
    <property type="match status" value="1"/>
</dbReference>
<evidence type="ECO:0000313" key="4">
    <source>
        <dbReference type="Proteomes" id="UP000027778"/>
    </source>
</evidence>
<sequence>MFFTNKKVLIIGGTGTIGKSILSSVLAENPKVVRIFSRSEFNQLLLQERFGNTHPNIRYLIGDIRNYDRLYSAMENIDYVFHVAAMKHVSFCEYNPFEAVLTNIFGTQNVIKAAIAQKVKKVIFTSSDKAISPTNNYGATKLTAERLITSAEYSKGSSETIFASVRFGNVMGSRGSVIPLFENQIKENQKITVTDLSMSRFMMTLKQATVLTIEAMKIAKGGETFILKMPVISLKDLADVMIEEVTKLYSLSRASIKIEEIGLKPGEKMYEELMTYDESLQAFELPDMFIIPSLLKKDYLYENVKRAKPGFYRSDHQNAISKEDLRNLILTQKLLSRGGHV</sequence>
<dbReference type="PANTHER" id="PTHR43318:SF2">
    <property type="entry name" value="UDP-N-ACETYLGLUCOSAMINE 4,6-DEHYDRATASE (INVERTING)"/>
    <property type="match status" value="1"/>
</dbReference>
<accession>A0A073KA32</accession>
<dbReference type="RefSeq" id="WP_033675551.1">
    <property type="nucleotide sequence ID" value="NZ_JOTM01000016.1"/>
</dbReference>
<comment type="similarity">
    <text evidence="1">Belongs to the polysaccharide synthase family.</text>
</comment>
<dbReference type="InterPro" id="IPR051203">
    <property type="entry name" value="Polysaccharide_Synthase-Rel"/>
</dbReference>
<dbReference type="PANTHER" id="PTHR43318">
    <property type="entry name" value="UDP-N-ACETYLGLUCOSAMINE 4,6-DEHYDRATASE"/>
    <property type="match status" value="1"/>
</dbReference>
<feature type="domain" description="Polysaccharide biosynthesis protein CapD-like" evidence="2">
    <location>
        <begin position="8"/>
        <end position="291"/>
    </location>
</feature>
<dbReference type="Pfam" id="PF02719">
    <property type="entry name" value="Polysacc_synt_2"/>
    <property type="match status" value="1"/>
</dbReference>
<dbReference type="Proteomes" id="UP000027778">
    <property type="component" value="Unassembled WGS sequence"/>
</dbReference>
<dbReference type="CDD" id="cd05237">
    <property type="entry name" value="UDP_invert_4-6DH_SDR_e"/>
    <property type="match status" value="1"/>
</dbReference>
<dbReference type="SUPFAM" id="SSF51735">
    <property type="entry name" value="NAD(P)-binding Rossmann-fold domains"/>
    <property type="match status" value="1"/>
</dbReference>
<evidence type="ECO:0000259" key="2">
    <source>
        <dbReference type="Pfam" id="PF02719"/>
    </source>
</evidence>
<proteinExistence type="inferred from homology"/>
<dbReference type="InterPro" id="IPR036291">
    <property type="entry name" value="NAD(P)-bd_dom_sf"/>
</dbReference>
<comment type="caution">
    <text evidence="3">The sequence shown here is derived from an EMBL/GenBank/DDBJ whole genome shotgun (WGS) entry which is preliminary data.</text>
</comment>
<gene>
    <name evidence="3" type="ORF">BAGA_08765</name>
</gene>
<dbReference type="InterPro" id="IPR003869">
    <property type="entry name" value="Polysac_CapD-like"/>
</dbReference>
<dbReference type="OrthoDB" id="9803111at2"/>
<keyword evidence="4" id="KW-1185">Reference proteome</keyword>
<protein>
    <submittedName>
        <fullName evidence="3">Membrane protein</fullName>
    </submittedName>
</protein>
<reference evidence="3 4" key="1">
    <citation type="submission" date="2014-06" db="EMBL/GenBank/DDBJ databases">
        <title>Draft genome sequence of Bacillus gaemokensis JCM 15801 (MCCC 1A00707).</title>
        <authorList>
            <person name="Lai Q."/>
            <person name="Liu Y."/>
            <person name="Shao Z."/>
        </authorList>
    </citation>
    <scope>NUCLEOTIDE SEQUENCE [LARGE SCALE GENOMIC DNA]</scope>
    <source>
        <strain evidence="3 4">JCM 15801</strain>
    </source>
</reference>
<dbReference type="AlphaFoldDB" id="A0A073KA32"/>
<organism evidence="3 4">
    <name type="scientific">Bacillus gaemokensis</name>
    <dbReference type="NCBI Taxonomy" id="574375"/>
    <lineage>
        <taxon>Bacteria</taxon>
        <taxon>Bacillati</taxon>
        <taxon>Bacillota</taxon>
        <taxon>Bacilli</taxon>
        <taxon>Bacillales</taxon>
        <taxon>Bacillaceae</taxon>
        <taxon>Bacillus</taxon>
        <taxon>Bacillus cereus group</taxon>
    </lineage>
</organism>
<dbReference type="EMBL" id="JOTM01000016">
    <property type="protein sequence ID" value="KEK23381.1"/>
    <property type="molecule type" value="Genomic_DNA"/>
</dbReference>